<gene>
    <name evidence="7" type="ORF">N8I74_07460</name>
</gene>
<dbReference type="Pfam" id="PF04794">
    <property type="entry name" value="YdjC"/>
    <property type="match status" value="1"/>
</dbReference>
<dbReference type="InterPro" id="IPR011330">
    <property type="entry name" value="Glyco_hydro/deAcase_b/a-brl"/>
</dbReference>
<accession>A0ABY6DYC7</accession>
<sequence length="322" mass="35220">MHFDLRLKLVGLGMLLCGAVHATPLAECLGFSANDTVLIVNPDDVGMHRDLDKAAFELLDEALIQDLSVMAPAPNFAGAAREATARGLKVGVHLTLTNEWQQALPWGGVLPAAEVPSLYNPQGRLWATTREVAKHAKPDEVRRELRAQIAKVRAAGLQISHLDAHMMFWAADRTLFEIYVSLGEETGIPVLMQSGFLPLAQQLEVNRKPQAAGLATPDTFSMLYDPPQRQHGVPYRGYETLLAQLPPGVHALAIHPGTDSAETRHAIADLPLRLSDFAVWRQGALQRQIAGRGIKTSSYAPLHALQQQLHASPKAHCLQRRP</sequence>
<protein>
    <submittedName>
        <fullName evidence="7">Polysaccharide deacetylase family protein</fullName>
    </submittedName>
</protein>
<dbReference type="EMBL" id="CP106753">
    <property type="protein sequence ID" value="UXY16843.1"/>
    <property type="molecule type" value="Genomic_DNA"/>
</dbReference>
<dbReference type="SUPFAM" id="SSF88713">
    <property type="entry name" value="Glycoside hydrolase/deacetylase"/>
    <property type="match status" value="1"/>
</dbReference>
<feature type="chain" id="PRO_5045897276" evidence="6">
    <location>
        <begin position="23"/>
        <end position="322"/>
    </location>
</feature>
<dbReference type="RefSeq" id="WP_263126247.1">
    <property type="nucleotide sequence ID" value="NZ_CP106753.1"/>
</dbReference>
<dbReference type="CDD" id="cd10802">
    <property type="entry name" value="YdjC_TTHB029_like"/>
    <property type="match status" value="1"/>
</dbReference>
<evidence type="ECO:0000256" key="5">
    <source>
        <dbReference type="ARBA" id="ARBA00023277"/>
    </source>
</evidence>
<keyword evidence="4" id="KW-0460">Magnesium</keyword>
<dbReference type="PANTHER" id="PTHR31609:SF1">
    <property type="entry name" value="CARBOHYDRATE DEACETYLASE"/>
    <property type="match status" value="1"/>
</dbReference>
<keyword evidence="5" id="KW-0119">Carbohydrate metabolism</keyword>
<dbReference type="InterPro" id="IPR006879">
    <property type="entry name" value="YdjC-like"/>
</dbReference>
<evidence type="ECO:0000313" key="7">
    <source>
        <dbReference type="EMBL" id="UXY16843.1"/>
    </source>
</evidence>
<dbReference type="Proteomes" id="UP001061302">
    <property type="component" value="Chromosome"/>
</dbReference>
<comment type="cofactor">
    <cofactor evidence="1">
        <name>Mg(2+)</name>
        <dbReference type="ChEBI" id="CHEBI:18420"/>
    </cofactor>
</comment>
<organism evidence="7 8">
    <name type="scientific">Chitiniphilus purpureus</name>
    <dbReference type="NCBI Taxonomy" id="2981137"/>
    <lineage>
        <taxon>Bacteria</taxon>
        <taxon>Pseudomonadati</taxon>
        <taxon>Pseudomonadota</taxon>
        <taxon>Betaproteobacteria</taxon>
        <taxon>Neisseriales</taxon>
        <taxon>Chitinibacteraceae</taxon>
        <taxon>Chitiniphilus</taxon>
    </lineage>
</organism>
<dbReference type="PANTHER" id="PTHR31609">
    <property type="entry name" value="YDJC DEACETYLASE FAMILY MEMBER"/>
    <property type="match status" value="1"/>
</dbReference>
<name>A0ABY6DYC7_9NEIS</name>
<dbReference type="Gene3D" id="3.20.20.370">
    <property type="entry name" value="Glycoside hydrolase/deacetylase"/>
    <property type="match status" value="1"/>
</dbReference>
<evidence type="ECO:0000256" key="2">
    <source>
        <dbReference type="ARBA" id="ARBA00022723"/>
    </source>
</evidence>
<evidence type="ECO:0000256" key="3">
    <source>
        <dbReference type="ARBA" id="ARBA00022801"/>
    </source>
</evidence>
<feature type="signal peptide" evidence="6">
    <location>
        <begin position="1"/>
        <end position="22"/>
    </location>
</feature>
<keyword evidence="3" id="KW-0378">Hydrolase</keyword>
<reference evidence="7" key="1">
    <citation type="submission" date="2022-10" db="EMBL/GenBank/DDBJ databases">
        <title>Chitiniphilus purpureus sp. nov., a novel chitin-degrading bacterium isolated from crawfish pond sediment.</title>
        <authorList>
            <person name="Li K."/>
        </authorList>
    </citation>
    <scope>NUCLEOTIDE SEQUENCE</scope>
    <source>
        <strain evidence="7">CD1</strain>
    </source>
</reference>
<proteinExistence type="predicted"/>
<keyword evidence="8" id="KW-1185">Reference proteome</keyword>
<evidence type="ECO:0000256" key="6">
    <source>
        <dbReference type="SAM" id="SignalP"/>
    </source>
</evidence>
<keyword evidence="6" id="KW-0732">Signal</keyword>
<keyword evidence="2" id="KW-0479">Metal-binding</keyword>
<evidence type="ECO:0000313" key="8">
    <source>
        <dbReference type="Proteomes" id="UP001061302"/>
    </source>
</evidence>
<evidence type="ECO:0000256" key="1">
    <source>
        <dbReference type="ARBA" id="ARBA00001946"/>
    </source>
</evidence>
<evidence type="ECO:0000256" key="4">
    <source>
        <dbReference type="ARBA" id="ARBA00022842"/>
    </source>
</evidence>